<evidence type="ECO:0000256" key="6">
    <source>
        <dbReference type="ARBA" id="ARBA00022729"/>
    </source>
</evidence>
<dbReference type="InterPro" id="IPR014756">
    <property type="entry name" value="Ig_E-set"/>
</dbReference>
<dbReference type="OrthoDB" id="6409159at2759"/>
<dbReference type="GO" id="GO:0032934">
    <property type="term" value="F:sterol binding"/>
    <property type="evidence" value="ECO:0007669"/>
    <property type="project" value="InterPro"/>
</dbReference>
<comment type="function">
    <text evidence="1">Catalyzes the intermembrane transfer of phosphatidylglycerol and phosphatidylinositol.</text>
</comment>
<dbReference type="Proteomes" id="UP001140217">
    <property type="component" value="Unassembled WGS sequence"/>
</dbReference>
<dbReference type="SUPFAM" id="SSF81296">
    <property type="entry name" value="E set domains"/>
    <property type="match status" value="1"/>
</dbReference>
<dbReference type="Pfam" id="PF02221">
    <property type="entry name" value="E1_DerP2_DerF2"/>
    <property type="match status" value="1"/>
</dbReference>
<reference evidence="10" key="1">
    <citation type="submission" date="2022-07" db="EMBL/GenBank/DDBJ databases">
        <title>Phylogenomic reconstructions and comparative analyses of Kickxellomycotina fungi.</title>
        <authorList>
            <person name="Reynolds N.K."/>
            <person name="Stajich J.E."/>
            <person name="Barry K."/>
            <person name="Grigoriev I.V."/>
            <person name="Crous P."/>
            <person name="Smith M.E."/>
        </authorList>
    </citation>
    <scope>NUCLEOTIDE SEQUENCE</scope>
    <source>
        <strain evidence="10">NBRC 105414</strain>
    </source>
</reference>
<dbReference type="SMART" id="SM00737">
    <property type="entry name" value="ML"/>
    <property type="match status" value="1"/>
</dbReference>
<proteinExistence type="inferred from homology"/>
<evidence type="ECO:0000313" key="10">
    <source>
        <dbReference type="EMBL" id="KAJ2779411.1"/>
    </source>
</evidence>
<evidence type="ECO:0000313" key="11">
    <source>
        <dbReference type="Proteomes" id="UP001140217"/>
    </source>
</evidence>
<comment type="subunit">
    <text evidence="3">Monomer.</text>
</comment>
<sequence length="183" mass="20142">MRLLALLALGCVQACAAFAIGEQMRLVVQEATGIFGGIDVGLGSVARAPLGKNRTLNDIIRDVSEESDLLDIRYVKLDPEQPKRSTKVHVNALAYVKEHIDSATANIKVKYGFITLLNRNYDLCKELQTNLNKTCPVDAGPIEVSVDVDIPGFIPPGWFHLDATAWRDSDEKQLGHILADVRF</sequence>
<keyword evidence="6 8" id="KW-0732">Signal</keyword>
<evidence type="ECO:0000256" key="2">
    <source>
        <dbReference type="ARBA" id="ARBA00006370"/>
    </source>
</evidence>
<dbReference type="InterPro" id="IPR003172">
    <property type="entry name" value="ML_dom"/>
</dbReference>
<keyword evidence="5" id="KW-0813">Transport</keyword>
<dbReference type="PANTHER" id="PTHR11306:SF0">
    <property type="entry name" value="PHOSPHATIDYLGLYCEROL_PHOSPHATIDYLINOSITOL TRANSFER PROTEIN"/>
    <property type="match status" value="1"/>
</dbReference>
<gene>
    <name evidence="10" type="ORF">H4R18_004031</name>
</gene>
<feature type="chain" id="PRO_5040850268" description="Phosphatidylglycerol/phosphatidylinositol transfer protein" evidence="8">
    <location>
        <begin position="18"/>
        <end position="183"/>
    </location>
</feature>
<dbReference type="PANTHER" id="PTHR11306">
    <property type="entry name" value="NIEMANN PICK TYPE C2 PROTEIN NPC2-RELATED"/>
    <property type="match status" value="1"/>
</dbReference>
<dbReference type="InterPro" id="IPR039670">
    <property type="entry name" value="NPC2-like"/>
</dbReference>
<dbReference type="EMBL" id="JANBUL010000178">
    <property type="protein sequence ID" value="KAJ2779411.1"/>
    <property type="molecule type" value="Genomic_DNA"/>
</dbReference>
<feature type="signal peptide" evidence="8">
    <location>
        <begin position="1"/>
        <end position="17"/>
    </location>
</feature>
<name>A0A9W8H5E2_9FUNG</name>
<organism evidence="10 11">
    <name type="scientific">Coemansia javaensis</name>
    <dbReference type="NCBI Taxonomy" id="2761396"/>
    <lineage>
        <taxon>Eukaryota</taxon>
        <taxon>Fungi</taxon>
        <taxon>Fungi incertae sedis</taxon>
        <taxon>Zoopagomycota</taxon>
        <taxon>Kickxellomycotina</taxon>
        <taxon>Kickxellomycetes</taxon>
        <taxon>Kickxellales</taxon>
        <taxon>Kickxellaceae</taxon>
        <taxon>Coemansia</taxon>
    </lineage>
</organism>
<comment type="caution">
    <text evidence="10">The sequence shown here is derived from an EMBL/GenBank/DDBJ whole genome shotgun (WGS) entry which is preliminary data.</text>
</comment>
<evidence type="ECO:0000259" key="9">
    <source>
        <dbReference type="SMART" id="SM00737"/>
    </source>
</evidence>
<dbReference type="GO" id="GO:0015918">
    <property type="term" value="P:sterol transport"/>
    <property type="evidence" value="ECO:0007669"/>
    <property type="project" value="InterPro"/>
</dbReference>
<evidence type="ECO:0000256" key="5">
    <source>
        <dbReference type="ARBA" id="ARBA00022448"/>
    </source>
</evidence>
<evidence type="ECO:0000256" key="8">
    <source>
        <dbReference type="SAM" id="SignalP"/>
    </source>
</evidence>
<dbReference type="AlphaFoldDB" id="A0A9W8H5E2"/>
<comment type="similarity">
    <text evidence="2">Belongs to the NPC2 family.</text>
</comment>
<evidence type="ECO:0000256" key="7">
    <source>
        <dbReference type="ARBA" id="ARBA00023055"/>
    </source>
</evidence>
<protein>
    <recommendedName>
        <fullName evidence="4">Phosphatidylglycerol/phosphatidylinositol transfer protein</fullName>
    </recommendedName>
</protein>
<evidence type="ECO:0000256" key="3">
    <source>
        <dbReference type="ARBA" id="ARBA00011245"/>
    </source>
</evidence>
<evidence type="ECO:0000256" key="4">
    <source>
        <dbReference type="ARBA" id="ARBA00016056"/>
    </source>
</evidence>
<evidence type="ECO:0000256" key="1">
    <source>
        <dbReference type="ARBA" id="ARBA00002053"/>
    </source>
</evidence>
<dbReference type="Gene3D" id="2.60.40.770">
    <property type="match status" value="1"/>
</dbReference>
<keyword evidence="7" id="KW-0445">Lipid transport</keyword>
<keyword evidence="11" id="KW-1185">Reference proteome</keyword>
<accession>A0A9W8H5E2</accession>
<feature type="domain" description="MD-2-related lipid-recognition" evidence="9">
    <location>
        <begin position="60"/>
        <end position="181"/>
    </location>
</feature>